<evidence type="ECO:0000313" key="2">
    <source>
        <dbReference type="EMBL" id="MFC6290708.1"/>
    </source>
</evidence>
<sequence>MQRLYGCVPLLNVVGSLMFLLIVSLQPATYTSLGVEFSWQRANVLMTAVMVVLILATAFAHHRRTKQLGLVVNGVIVVSMALALWRAHVPDAISDYLWLWALLMIFNLALIGWGWLKLRPKKK</sequence>
<dbReference type="RefSeq" id="WP_125575117.1">
    <property type="nucleotide sequence ID" value="NZ_JBHSSO010000070.1"/>
</dbReference>
<dbReference type="Proteomes" id="UP001596258">
    <property type="component" value="Unassembled WGS sequence"/>
</dbReference>
<evidence type="ECO:0000313" key="3">
    <source>
        <dbReference type="Proteomes" id="UP001596258"/>
    </source>
</evidence>
<evidence type="ECO:0000256" key="1">
    <source>
        <dbReference type="SAM" id="Phobius"/>
    </source>
</evidence>
<comment type="caution">
    <text evidence="2">The sequence shown here is derived from an EMBL/GenBank/DDBJ whole genome shotgun (WGS) entry which is preliminary data.</text>
</comment>
<reference evidence="3" key="1">
    <citation type="journal article" date="2019" name="Int. J. Syst. Evol. Microbiol.">
        <title>The Global Catalogue of Microorganisms (GCM) 10K type strain sequencing project: providing services to taxonomists for standard genome sequencing and annotation.</title>
        <authorList>
            <consortium name="The Broad Institute Genomics Platform"/>
            <consortium name="The Broad Institute Genome Sequencing Center for Infectious Disease"/>
            <person name="Wu L."/>
            <person name="Ma J."/>
        </authorList>
    </citation>
    <scope>NUCLEOTIDE SEQUENCE [LARGE SCALE GENOMIC DNA]</scope>
    <source>
        <strain evidence="3">CCM 8893</strain>
    </source>
</reference>
<protein>
    <submittedName>
        <fullName evidence="2">Uncharacterized protein</fullName>
    </submittedName>
</protein>
<feature type="transmembrane region" description="Helical" evidence="1">
    <location>
        <begin position="42"/>
        <end position="61"/>
    </location>
</feature>
<keyword evidence="1" id="KW-1133">Transmembrane helix</keyword>
<organism evidence="2 3">
    <name type="scientific">Levilactobacillus angrenensis</name>
    <dbReference type="NCBI Taxonomy" id="2486020"/>
    <lineage>
        <taxon>Bacteria</taxon>
        <taxon>Bacillati</taxon>
        <taxon>Bacillota</taxon>
        <taxon>Bacilli</taxon>
        <taxon>Lactobacillales</taxon>
        <taxon>Lactobacillaceae</taxon>
        <taxon>Levilactobacillus</taxon>
    </lineage>
</organism>
<feature type="transmembrane region" description="Helical" evidence="1">
    <location>
        <begin position="97"/>
        <end position="116"/>
    </location>
</feature>
<keyword evidence="3" id="KW-1185">Reference proteome</keyword>
<name>A0ABW1UDE9_9LACO</name>
<dbReference type="EMBL" id="JBHSSO010000070">
    <property type="protein sequence ID" value="MFC6290708.1"/>
    <property type="molecule type" value="Genomic_DNA"/>
</dbReference>
<feature type="transmembrane region" description="Helical" evidence="1">
    <location>
        <begin position="7"/>
        <end position="30"/>
    </location>
</feature>
<feature type="transmembrane region" description="Helical" evidence="1">
    <location>
        <begin position="68"/>
        <end position="85"/>
    </location>
</feature>
<accession>A0ABW1UDE9</accession>
<gene>
    <name evidence="2" type="ORF">ACFP1M_11045</name>
</gene>
<keyword evidence="1" id="KW-0812">Transmembrane</keyword>
<keyword evidence="1" id="KW-0472">Membrane</keyword>
<proteinExistence type="predicted"/>